<dbReference type="Gene3D" id="3.10.180.10">
    <property type="entry name" value="2,3-Dihydroxybiphenyl 1,2-Dioxygenase, domain 1"/>
    <property type="match status" value="1"/>
</dbReference>
<name>A0ABC8V5C0_9AQUA</name>
<proteinExistence type="predicted"/>
<keyword evidence="3" id="KW-1185">Reference proteome</keyword>
<dbReference type="InterPro" id="IPR054575">
    <property type="entry name" value="At5g48480-like_C"/>
</dbReference>
<accession>A0ABC8V5C0</accession>
<dbReference type="EMBL" id="CAUOFW020010513">
    <property type="protein sequence ID" value="CAK9188568.1"/>
    <property type="molecule type" value="Genomic_DNA"/>
</dbReference>
<evidence type="ECO:0000313" key="2">
    <source>
        <dbReference type="EMBL" id="CAK9188568.1"/>
    </source>
</evidence>
<evidence type="ECO:0000259" key="1">
    <source>
        <dbReference type="PROSITE" id="PS51819"/>
    </source>
</evidence>
<dbReference type="AlphaFoldDB" id="A0ABC8V5C0"/>
<protein>
    <recommendedName>
        <fullName evidence="1">VOC domain-containing protein</fullName>
    </recommendedName>
</protein>
<organism evidence="2 3">
    <name type="scientific">Ilex paraguariensis</name>
    <name type="common">yerba mate</name>
    <dbReference type="NCBI Taxonomy" id="185542"/>
    <lineage>
        <taxon>Eukaryota</taxon>
        <taxon>Viridiplantae</taxon>
        <taxon>Streptophyta</taxon>
        <taxon>Embryophyta</taxon>
        <taxon>Tracheophyta</taxon>
        <taxon>Spermatophyta</taxon>
        <taxon>Magnoliopsida</taxon>
        <taxon>eudicotyledons</taxon>
        <taxon>Gunneridae</taxon>
        <taxon>Pentapetalae</taxon>
        <taxon>asterids</taxon>
        <taxon>campanulids</taxon>
        <taxon>Aquifoliales</taxon>
        <taxon>Aquifoliaceae</taxon>
        <taxon>Ilex</taxon>
    </lineage>
</organism>
<dbReference type="InterPro" id="IPR037523">
    <property type="entry name" value="VOC_core"/>
</dbReference>
<dbReference type="InterPro" id="IPR029068">
    <property type="entry name" value="Glyas_Bleomycin-R_OHBP_Dase"/>
</dbReference>
<dbReference type="PROSITE" id="PS51819">
    <property type="entry name" value="VOC"/>
    <property type="match status" value="1"/>
</dbReference>
<dbReference type="Pfam" id="PF22656">
    <property type="entry name" value="At5g48480-like_N"/>
    <property type="match status" value="1"/>
</dbReference>
<evidence type="ECO:0000313" key="3">
    <source>
        <dbReference type="Proteomes" id="UP001642360"/>
    </source>
</evidence>
<comment type="caution">
    <text evidence="2">The sequence shown here is derived from an EMBL/GenBank/DDBJ whole genome shotgun (WGS) entry which is preliminary data.</text>
</comment>
<gene>
    <name evidence="2" type="ORF">ILEXP_LOCUS59259</name>
</gene>
<sequence>MVQEDPNGGSKAVTFSAVTPQLFVEESKANDAVQFYKEAFGAEEVNRVVHPKRKADQELPLVLSAELKLGSYSILVSDLTDDSSALVKTVGNGCVICLETEDVEAAVAKAVKAGAVSEGETAEVYGTCCTGRVVKLKDPYGFVWLICNPAKNPDDVEA</sequence>
<reference evidence="2 3" key="1">
    <citation type="submission" date="2024-02" db="EMBL/GenBank/DDBJ databases">
        <authorList>
            <person name="Vignale AGUSTIN F."/>
            <person name="Sosa J E."/>
            <person name="Modenutti C."/>
        </authorList>
    </citation>
    <scope>NUCLEOTIDE SEQUENCE [LARGE SCALE GENOMIC DNA]</scope>
</reference>
<dbReference type="PANTHER" id="PTHR34109">
    <property type="entry name" value="BNAUNNG04460D PROTEIN-RELATED"/>
    <property type="match status" value="1"/>
</dbReference>
<feature type="domain" description="VOC" evidence="1">
    <location>
        <begin position="14"/>
        <end position="149"/>
    </location>
</feature>
<dbReference type="SUPFAM" id="SSF54593">
    <property type="entry name" value="Glyoxalase/Bleomycin resistance protein/Dihydroxybiphenyl dioxygenase"/>
    <property type="match status" value="1"/>
</dbReference>
<dbReference type="Pfam" id="PF22650">
    <property type="entry name" value="At5g48480-like_C"/>
    <property type="match status" value="1"/>
</dbReference>
<dbReference type="Proteomes" id="UP001642360">
    <property type="component" value="Unassembled WGS sequence"/>
</dbReference>
<dbReference type="PANTHER" id="PTHR34109:SF1">
    <property type="entry name" value="VOC DOMAIN-CONTAINING PROTEIN"/>
    <property type="match status" value="1"/>
</dbReference>
<dbReference type="InterPro" id="IPR054576">
    <property type="entry name" value="At5g48480-like_N"/>
</dbReference>